<dbReference type="AlphaFoldDB" id="A0AAN8WEW7"/>
<gene>
    <name evidence="1" type="ORF">SK128_028360</name>
</gene>
<dbReference type="EMBL" id="JAXCGZ010020898">
    <property type="protein sequence ID" value="KAK7063257.1"/>
    <property type="molecule type" value="Genomic_DNA"/>
</dbReference>
<evidence type="ECO:0000313" key="1">
    <source>
        <dbReference type="EMBL" id="KAK7063257.1"/>
    </source>
</evidence>
<organism evidence="1 2">
    <name type="scientific">Halocaridina rubra</name>
    <name type="common">Hawaiian red shrimp</name>
    <dbReference type="NCBI Taxonomy" id="373956"/>
    <lineage>
        <taxon>Eukaryota</taxon>
        <taxon>Metazoa</taxon>
        <taxon>Ecdysozoa</taxon>
        <taxon>Arthropoda</taxon>
        <taxon>Crustacea</taxon>
        <taxon>Multicrustacea</taxon>
        <taxon>Malacostraca</taxon>
        <taxon>Eumalacostraca</taxon>
        <taxon>Eucarida</taxon>
        <taxon>Decapoda</taxon>
        <taxon>Pleocyemata</taxon>
        <taxon>Caridea</taxon>
        <taxon>Atyoidea</taxon>
        <taxon>Atyidae</taxon>
        <taxon>Halocaridina</taxon>
    </lineage>
</organism>
<dbReference type="Proteomes" id="UP001381693">
    <property type="component" value="Unassembled WGS sequence"/>
</dbReference>
<reference evidence="1 2" key="1">
    <citation type="submission" date="2023-11" db="EMBL/GenBank/DDBJ databases">
        <title>Halocaridina rubra genome assembly.</title>
        <authorList>
            <person name="Smith C."/>
        </authorList>
    </citation>
    <scope>NUCLEOTIDE SEQUENCE [LARGE SCALE GENOMIC DNA]</scope>
    <source>
        <strain evidence="1">EP-1</strain>
        <tissue evidence="1">Whole</tissue>
    </source>
</reference>
<protein>
    <submittedName>
        <fullName evidence="1">Uncharacterized protein</fullName>
    </submittedName>
</protein>
<proteinExistence type="predicted"/>
<sequence>MSNLGRDSTQLRDLEDDQTDIRLAENVVVDIADHLSLDSSPVQFGKWFKLEKKNGCSVIEHCTMGMKFT</sequence>
<name>A0AAN8WEW7_HALRR</name>
<evidence type="ECO:0000313" key="2">
    <source>
        <dbReference type="Proteomes" id="UP001381693"/>
    </source>
</evidence>
<keyword evidence="2" id="KW-1185">Reference proteome</keyword>
<comment type="caution">
    <text evidence="1">The sequence shown here is derived from an EMBL/GenBank/DDBJ whole genome shotgun (WGS) entry which is preliminary data.</text>
</comment>
<accession>A0AAN8WEW7</accession>